<feature type="compositionally biased region" description="Polar residues" evidence="1">
    <location>
        <begin position="55"/>
        <end position="66"/>
    </location>
</feature>
<dbReference type="AlphaFoldDB" id="A0A8J3GJ88"/>
<organism evidence="2 3">
    <name type="scientific">Tianweitania populi</name>
    <dbReference type="NCBI Taxonomy" id="1607949"/>
    <lineage>
        <taxon>Bacteria</taxon>
        <taxon>Pseudomonadati</taxon>
        <taxon>Pseudomonadota</taxon>
        <taxon>Alphaproteobacteria</taxon>
        <taxon>Hyphomicrobiales</taxon>
        <taxon>Phyllobacteriaceae</taxon>
        <taxon>Tianweitania</taxon>
    </lineage>
</organism>
<accession>A0A8J3GJ88</accession>
<dbReference type="EMBL" id="BMZQ01000001">
    <property type="protein sequence ID" value="GHD11143.1"/>
    <property type="molecule type" value="Genomic_DNA"/>
</dbReference>
<keyword evidence="3" id="KW-1185">Reference proteome</keyword>
<feature type="region of interest" description="Disordered" evidence="1">
    <location>
        <begin position="47"/>
        <end position="66"/>
    </location>
</feature>
<gene>
    <name evidence="2" type="ORF">GCM10016234_13940</name>
</gene>
<protein>
    <submittedName>
        <fullName evidence="2">Uncharacterized protein</fullName>
    </submittedName>
</protein>
<feature type="region of interest" description="Disordered" evidence="1">
    <location>
        <begin position="1"/>
        <end position="21"/>
    </location>
</feature>
<evidence type="ECO:0000256" key="1">
    <source>
        <dbReference type="SAM" id="MobiDB-lite"/>
    </source>
</evidence>
<reference evidence="2" key="2">
    <citation type="submission" date="2020-09" db="EMBL/GenBank/DDBJ databases">
        <authorList>
            <person name="Sun Q."/>
            <person name="Kim S."/>
        </authorList>
    </citation>
    <scope>NUCLEOTIDE SEQUENCE</scope>
    <source>
        <strain evidence="2">KCTC 42249</strain>
    </source>
</reference>
<evidence type="ECO:0000313" key="3">
    <source>
        <dbReference type="Proteomes" id="UP000630142"/>
    </source>
</evidence>
<name>A0A8J3GJ88_9HYPH</name>
<proteinExistence type="predicted"/>
<dbReference type="Proteomes" id="UP000630142">
    <property type="component" value="Unassembled WGS sequence"/>
</dbReference>
<sequence length="66" mass="7312">MFGAWREATPTLYPSPQGGGKRLRRAQLDSVFVWRFGPRIPLPLEGRGKGWGSLKRTTSPTKAQAS</sequence>
<reference evidence="2" key="1">
    <citation type="journal article" date="2014" name="Int. J. Syst. Evol. Microbiol.">
        <title>Complete genome sequence of Corynebacterium casei LMG S-19264T (=DSM 44701T), isolated from a smear-ripened cheese.</title>
        <authorList>
            <consortium name="US DOE Joint Genome Institute (JGI-PGF)"/>
            <person name="Walter F."/>
            <person name="Albersmeier A."/>
            <person name="Kalinowski J."/>
            <person name="Ruckert C."/>
        </authorList>
    </citation>
    <scope>NUCLEOTIDE SEQUENCE</scope>
    <source>
        <strain evidence="2">KCTC 42249</strain>
    </source>
</reference>
<evidence type="ECO:0000313" key="2">
    <source>
        <dbReference type="EMBL" id="GHD11143.1"/>
    </source>
</evidence>
<comment type="caution">
    <text evidence="2">The sequence shown here is derived from an EMBL/GenBank/DDBJ whole genome shotgun (WGS) entry which is preliminary data.</text>
</comment>